<evidence type="ECO:0000256" key="7">
    <source>
        <dbReference type="ARBA" id="ARBA00037305"/>
    </source>
</evidence>
<dbReference type="PROSITE" id="PS01129">
    <property type="entry name" value="PSI_RLU"/>
    <property type="match status" value="1"/>
</dbReference>
<evidence type="ECO:0000313" key="18">
    <source>
        <dbReference type="Proteomes" id="UP000063953"/>
    </source>
</evidence>
<proteinExistence type="inferred from homology"/>
<evidence type="ECO:0000256" key="13">
    <source>
        <dbReference type="ARBA" id="ARBA00042844"/>
    </source>
</evidence>
<evidence type="ECO:0000256" key="9">
    <source>
        <dbReference type="ARBA" id="ARBA00038945"/>
    </source>
</evidence>
<comment type="function">
    <text evidence="7">Dual specificity enzyme that catalyzes the synthesis of pseudouridine from uracil-746 in 23S ribosomal RNA and from uracil-32 in the anticodon stem and loop of transfer RNAs.</text>
</comment>
<dbReference type="PANTHER" id="PTHR21600:SF91">
    <property type="entry name" value="DUAL-SPECIFICITY RNA PSEUDOURIDINE SYNTHASE RLUA"/>
    <property type="match status" value="1"/>
</dbReference>
<evidence type="ECO:0000256" key="8">
    <source>
        <dbReference type="ARBA" id="ARBA00038944"/>
    </source>
</evidence>
<dbReference type="EC" id="5.4.99.28" evidence="8"/>
<dbReference type="InterPro" id="IPR050188">
    <property type="entry name" value="RluA_PseudoU_synthase"/>
</dbReference>
<evidence type="ECO:0000313" key="17">
    <source>
        <dbReference type="EMBL" id="AKX59983.1"/>
    </source>
</evidence>
<dbReference type="InterPro" id="IPR006145">
    <property type="entry name" value="PsdUridine_synth_RsuA/RluA"/>
</dbReference>
<dbReference type="KEGG" id="pbb:AKN87_11000"/>
<evidence type="ECO:0000256" key="1">
    <source>
        <dbReference type="ARBA" id="ARBA00010876"/>
    </source>
</evidence>
<evidence type="ECO:0000256" key="2">
    <source>
        <dbReference type="ARBA" id="ARBA00022552"/>
    </source>
</evidence>
<dbReference type="GO" id="GO:0160142">
    <property type="term" value="F:23S rRNA pseudouridine(746) synthase activity"/>
    <property type="evidence" value="ECO:0007669"/>
    <property type="project" value="UniProtKB-EC"/>
</dbReference>
<evidence type="ECO:0000256" key="11">
    <source>
        <dbReference type="ARBA" id="ARBA00041266"/>
    </source>
</evidence>
<keyword evidence="4" id="KW-0413">Isomerase</keyword>
<comment type="similarity">
    <text evidence="1">Belongs to the pseudouridine synthase RluA family.</text>
</comment>
<dbReference type="PANTHER" id="PTHR21600">
    <property type="entry name" value="MITOCHONDRIAL RNA PSEUDOURIDINE SYNTHASE"/>
    <property type="match status" value="1"/>
</dbReference>
<feature type="domain" description="Pseudouridine synthase RsuA/RluA-like" evidence="16">
    <location>
        <begin position="15"/>
        <end position="162"/>
    </location>
</feature>
<dbReference type="EC" id="5.4.99.29" evidence="9"/>
<dbReference type="PATRIC" id="fig|1697053.3.peg.2224"/>
<dbReference type="STRING" id="1697053.AKN87_11000"/>
<name>A0A0K1XFM5_9GAMM</name>
<evidence type="ECO:0000256" key="5">
    <source>
        <dbReference type="ARBA" id="ARBA00036184"/>
    </source>
</evidence>
<dbReference type="Gene3D" id="3.30.2350.10">
    <property type="entry name" value="Pseudouridine synthase"/>
    <property type="match status" value="1"/>
</dbReference>
<dbReference type="GO" id="GO:0003723">
    <property type="term" value="F:RNA binding"/>
    <property type="evidence" value="ECO:0007669"/>
    <property type="project" value="InterPro"/>
</dbReference>
<sequence>MPLSNLPIVYLDSQLMVVNKPTLLLSVPGRAEDNKDSVILRLQQNGYPEALIVHRLDWETTGLMVLARTPEAHRALSLQFQNRQTLKRYEALCWGQPQSNAGNIDLAMRYDPPNKPRQIIDLILGKRALTFWRCLEQQPTFCRMELIPYTGRSHQLRLHMQALGHPILGDKLYANPAAIAAHERLCLHATDLGFTHPSSGEQLNFHCPAPF</sequence>
<organism evidence="17 18">
    <name type="scientific">Thiopseudomonas alkaliphila</name>
    <dbReference type="NCBI Taxonomy" id="1697053"/>
    <lineage>
        <taxon>Bacteria</taxon>
        <taxon>Pseudomonadati</taxon>
        <taxon>Pseudomonadota</taxon>
        <taxon>Gammaproteobacteria</taxon>
        <taxon>Pseudomonadales</taxon>
        <taxon>Pseudomonadaceae</taxon>
        <taxon>Thiopseudomonas</taxon>
    </lineage>
</organism>
<dbReference type="CDD" id="cd02869">
    <property type="entry name" value="PseudoU_synth_RluA_like"/>
    <property type="match status" value="1"/>
</dbReference>
<dbReference type="InterPro" id="IPR006224">
    <property type="entry name" value="PsdUridine_synth_RluA-like_CS"/>
</dbReference>
<dbReference type="InterPro" id="IPR020103">
    <property type="entry name" value="PsdUridine_synth_cat_dom_sf"/>
</dbReference>
<evidence type="ECO:0000256" key="12">
    <source>
        <dbReference type="ARBA" id="ARBA00042372"/>
    </source>
</evidence>
<accession>A0A0K1XFM5</accession>
<dbReference type="GeneID" id="93984802"/>
<evidence type="ECO:0000256" key="6">
    <source>
        <dbReference type="ARBA" id="ARBA00036916"/>
    </source>
</evidence>
<evidence type="ECO:0000256" key="4">
    <source>
        <dbReference type="ARBA" id="ARBA00023235"/>
    </source>
</evidence>
<dbReference type="RefSeq" id="WP_053101201.1">
    <property type="nucleotide sequence ID" value="NZ_CP012358.1"/>
</dbReference>
<dbReference type="AlphaFoldDB" id="A0A0K1XFM5"/>
<dbReference type="SUPFAM" id="SSF55120">
    <property type="entry name" value="Pseudouridine synthase"/>
    <property type="match status" value="1"/>
</dbReference>
<dbReference type="EMBL" id="CP012365">
    <property type="protein sequence ID" value="AKX59983.1"/>
    <property type="molecule type" value="Genomic_DNA"/>
</dbReference>
<dbReference type="GO" id="GO:0160151">
    <property type="term" value="F:tRNA pseudouridine(32) synthase activity"/>
    <property type="evidence" value="ECO:0007669"/>
    <property type="project" value="UniProtKB-EC"/>
</dbReference>
<dbReference type="GO" id="GO:0000455">
    <property type="term" value="P:enzyme-directed rRNA pseudouridine synthesis"/>
    <property type="evidence" value="ECO:0007669"/>
    <property type="project" value="TreeGrafter"/>
</dbReference>
<dbReference type="GO" id="GO:0008033">
    <property type="term" value="P:tRNA processing"/>
    <property type="evidence" value="ECO:0007669"/>
    <property type="project" value="UniProtKB-KW"/>
</dbReference>
<evidence type="ECO:0000256" key="15">
    <source>
        <dbReference type="ARBA" id="ARBA00043143"/>
    </source>
</evidence>
<dbReference type="Pfam" id="PF00849">
    <property type="entry name" value="PseudoU_synth_2"/>
    <property type="match status" value="1"/>
</dbReference>
<keyword evidence="3" id="KW-0819">tRNA processing</keyword>
<evidence type="ECO:0000256" key="3">
    <source>
        <dbReference type="ARBA" id="ARBA00022694"/>
    </source>
</evidence>
<evidence type="ECO:0000259" key="16">
    <source>
        <dbReference type="Pfam" id="PF00849"/>
    </source>
</evidence>
<keyword evidence="2" id="KW-0698">rRNA processing</keyword>
<keyword evidence="18" id="KW-1185">Reference proteome</keyword>
<protein>
    <recommendedName>
        <fullName evidence="10">Dual-specificity RNA pseudouridine synthase RluA</fullName>
        <ecNumber evidence="8">5.4.99.28</ecNumber>
        <ecNumber evidence="9">5.4.99.29</ecNumber>
    </recommendedName>
    <alternativeName>
        <fullName evidence="11">23S rRNA pseudouridine(746) synthase</fullName>
    </alternativeName>
    <alternativeName>
        <fullName evidence="14">Ribosomal large subunit pseudouridine synthase A</fullName>
    </alternativeName>
    <alternativeName>
        <fullName evidence="13">rRNA pseudouridylate synthase A</fullName>
    </alternativeName>
    <alternativeName>
        <fullName evidence="15">rRNA-uridine isomerase A</fullName>
    </alternativeName>
    <alternativeName>
        <fullName evidence="12">tRNA pseudouridine(32) synthase</fullName>
    </alternativeName>
</protein>
<evidence type="ECO:0000256" key="10">
    <source>
        <dbReference type="ARBA" id="ARBA00039988"/>
    </source>
</evidence>
<evidence type="ECO:0000256" key="14">
    <source>
        <dbReference type="ARBA" id="ARBA00042883"/>
    </source>
</evidence>
<dbReference type="Proteomes" id="UP000063953">
    <property type="component" value="Chromosome"/>
</dbReference>
<gene>
    <name evidence="17" type="ORF">AKN88_08620</name>
</gene>
<reference evidence="17 18" key="1">
    <citation type="journal article" date="2015" name="Genome Announc.">
        <title>Genome Sequences of Oblitimonas alkaliphila gen. nov. sp. nov. (Proposed), a Novel Bacterium of the Pseudomonadaceae Family.</title>
        <authorList>
            <person name="Lauer A.C."/>
            <person name="Nicholson A.C."/>
            <person name="Humrighouse B.W."/>
            <person name="Emery B."/>
            <person name="Drobish A."/>
            <person name="Juieng P."/>
            <person name="Loparev V."/>
            <person name="McQuiston J.R."/>
        </authorList>
    </citation>
    <scope>NUCLEOTIDE SEQUENCE [LARGE SCALE GENOMIC DNA]</scope>
    <source>
        <strain evidence="17 18">E5571</strain>
    </source>
</reference>
<comment type="catalytic activity">
    <reaction evidence="6">
        <text>uridine(746) in 23S rRNA = pseudouridine(746) in 23S rRNA</text>
        <dbReference type="Rhea" id="RHEA:42548"/>
        <dbReference type="Rhea" id="RHEA-COMP:10109"/>
        <dbReference type="Rhea" id="RHEA-COMP:10110"/>
        <dbReference type="ChEBI" id="CHEBI:65314"/>
        <dbReference type="ChEBI" id="CHEBI:65315"/>
        <dbReference type="EC" id="5.4.99.29"/>
    </reaction>
</comment>
<comment type="catalytic activity">
    <reaction evidence="5">
        <text>uridine(32) in tRNA = pseudouridine(32) in tRNA</text>
        <dbReference type="Rhea" id="RHEA:42544"/>
        <dbReference type="Rhea" id="RHEA-COMP:10107"/>
        <dbReference type="Rhea" id="RHEA-COMP:10108"/>
        <dbReference type="ChEBI" id="CHEBI:65314"/>
        <dbReference type="ChEBI" id="CHEBI:65315"/>
        <dbReference type="EC" id="5.4.99.28"/>
    </reaction>
</comment>